<accession>A0A917GUJ2</accession>
<feature type="region of interest" description="Disordered" evidence="1">
    <location>
        <begin position="95"/>
        <end position="135"/>
    </location>
</feature>
<organism evidence="3 4">
    <name type="scientific">Kocuria dechangensis</name>
    <dbReference type="NCBI Taxonomy" id="1176249"/>
    <lineage>
        <taxon>Bacteria</taxon>
        <taxon>Bacillati</taxon>
        <taxon>Actinomycetota</taxon>
        <taxon>Actinomycetes</taxon>
        <taxon>Micrococcales</taxon>
        <taxon>Micrococcaceae</taxon>
        <taxon>Kocuria</taxon>
    </lineage>
</organism>
<reference evidence="3" key="1">
    <citation type="journal article" date="2014" name="Int. J. Syst. Evol. Microbiol.">
        <title>Complete genome sequence of Corynebacterium casei LMG S-19264T (=DSM 44701T), isolated from a smear-ripened cheese.</title>
        <authorList>
            <consortium name="US DOE Joint Genome Institute (JGI-PGF)"/>
            <person name="Walter F."/>
            <person name="Albersmeier A."/>
            <person name="Kalinowski J."/>
            <person name="Ruckert C."/>
        </authorList>
    </citation>
    <scope>NUCLEOTIDE SEQUENCE</scope>
    <source>
        <strain evidence="3">CGMCC 1.12187</strain>
    </source>
</reference>
<dbReference type="EMBL" id="BMEQ01000009">
    <property type="protein sequence ID" value="GGG57641.1"/>
    <property type="molecule type" value="Genomic_DNA"/>
</dbReference>
<evidence type="ECO:0000256" key="1">
    <source>
        <dbReference type="SAM" id="MobiDB-lite"/>
    </source>
</evidence>
<feature type="transmembrane region" description="Helical" evidence="2">
    <location>
        <begin position="69"/>
        <end position="90"/>
    </location>
</feature>
<feature type="transmembrane region" description="Helical" evidence="2">
    <location>
        <begin position="6"/>
        <end position="29"/>
    </location>
</feature>
<dbReference type="AlphaFoldDB" id="A0A917GUJ2"/>
<gene>
    <name evidence="3" type="ORF">GCM10011374_20520</name>
</gene>
<keyword evidence="2" id="KW-1133">Transmembrane helix</keyword>
<feature type="compositionally biased region" description="Low complexity" evidence="1">
    <location>
        <begin position="107"/>
        <end position="125"/>
    </location>
</feature>
<feature type="transmembrane region" description="Helical" evidence="2">
    <location>
        <begin position="36"/>
        <end position="57"/>
    </location>
</feature>
<feature type="compositionally biased region" description="Basic and acidic residues" evidence="1">
    <location>
        <begin position="95"/>
        <end position="106"/>
    </location>
</feature>
<evidence type="ECO:0000313" key="3">
    <source>
        <dbReference type="EMBL" id="GGG57641.1"/>
    </source>
</evidence>
<evidence type="ECO:0000313" key="4">
    <source>
        <dbReference type="Proteomes" id="UP000638848"/>
    </source>
</evidence>
<sequence length="135" mass="13785">MSGAVASALAGAGLISVSYVITLLVALLGSRLPGTAAAPLLAMTYLVKVLVLGWVLFYVPAPAWLRPGWLAAGVLAALAGWLALAAATAARASRRAREELERDRAAQDAPAQTPTEAPAETPADTPVDEKEGPTA</sequence>
<keyword evidence="4" id="KW-1185">Reference proteome</keyword>
<reference evidence="3" key="2">
    <citation type="submission" date="2020-09" db="EMBL/GenBank/DDBJ databases">
        <authorList>
            <person name="Sun Q."/>
            <person name="Zhou Y."/>
        </authorList>
    </citation>
    <scope>NUCLEOTIDE SEQUENCE</scope>
    <source>
        <strain evidence="3">CGMCC 1.12187</strain>
    </source>
</reference>
<evidence type="ECO:0000256" key="2">
    <source>
        <dbReference type="SAM" id="Phobius"/>
    </source>
</evidence>
<keyword evidence="2" id="KW-0812">Transmembrane</keyword>
<name>A0A917GUJ2_9MICC</name>
<keyword evidence="2" id="KW-0472">Membrane</keyword>
<comment type="caution">
    <text evidence="3">The sequence shown here is derived from an EMBL/GenBank/DDBJ whole genome shotgun (WGS) entry which is preliminary data.</text>
</comment>
<dbReference type="Proteomes" id="UP000638848">
    <property type="component" value="Unassembled WGS sequence"/>
</dbReference>
<proteinExistence type="predicted"/>
<protein>
    <submittedName>
        <fullName evidence="3">Uncharacterized protein</fullName>
    </submittedName>
</protein>